<name>A0A0R1RGB9_9LACO</name>
<dbReference type="GO" id="GO:0015416">
    <property type="term" value="F:ABC-type phosphonate transporter activity"/>
    <property type="evidence" value="ECO:0007669"/>
    <property type="project" value="InterPro"/>
</dbReference>
<gene>
    <name evidence="9" type="ORF">FD35_GL001325</name>
</gene>
<evidence type="ECO:0000256" key="4">
    <source>
        <dbReference type="ARBA" id="ARBA00022840"/>
    </source>
</evidence>
<evidence type="ECO:0000313" key="9">
    <source>
        <dbReference type="EMBL" id="KRL53330.1"/>
    </source>
</evidence>
<evidence type="ECO:0000256" key="3">
    <source>
        <dbReference type="ARBA" id="ARBA00022741"/>
    </source>
</evidence>
<proteinExistence type="predicted"/>
<dbReference type="InterPro" id="IPR017871">
    <property type="entry name" value="ABC_transporter-like_CS"/>
</dbReference>
<dbReference type="AlphaFoldDB" id="A0A0R1RGB9"/>
<keyword evidence="6" id="KW-1278">Translocase</keyword>
<sequence length="262" mass="29037">MFMTNPELKPVIDVQHVSKVYDNGTSGLTDINLQVRPGEFVVIVGLSGAGKSTLMRSLNRLHQVTEGRVLIDGQSITEAKGRNLRQLRREVAMIFQNFNLVKQSTVLRNVLAGRLGYYPTWRSSLGLFKDTDKQRAFKALERVNLLDKVYQRVDQLSGGQQQRVAVARAFVQDPKIVLADEPTASLDPKTAHLIMNDLKSMNQDLGKTVVANLHSVALAKEYATRIVGLRAGRIVYDEAIRDVTDTDLTDIYNGGSLTGDGQ</sequence>
<keyword evidence="5" id="KW-0918">Phosphonate transport</keyword>
<evidence type="ECO:0000256" key="5">
    <source>
        <dbReference type="ARBA" id="ARBA00022885"/>
    </source>
</evidence>
<evidence type="ECO:0000256" key="7">
    <source>
        <dbReference type="ARBA" id="ARBA00023136"/>
    </source>
</evidence>
<keyword evidence="2" id="KW-1003">Cell membrane</keyword>
<dbReference type="PROSITE" id="PS00211">
    <property type="entry name" value="ABC_TRANSPORTER_1"/>
    <property type="match status" value="1"/>
</dbReference>
<dbReference type="InterPro" id="IPR050086">
    <property type="entry name" value="MetN_ABC_transporter-like"/>
</dbReference>
<dbReference type="GO" id="GO:0016020">
    <property type="term" value="C:membrane"/>
    <property type="evidence" value="ECO:0007669"/>
    <property type="project" value="InterPro"/>
</dbReference>
<dbReference type="CDD" id="cd03256">
    <property type="entry name" value="ABC_PhnC_transporter"/>
    <property type="match status" value="1"/>
</dbReference>
<dbReference type="InterPro" id="IPR003439">
    <property type="entry name" value="ABC_transporter-like_ATP-bd"/>
</dbReference>
<keyword evidence="7" id="KW-0472">Membrane</keyword>
<evidence type="ECO:0000256" key="2">
    <source>
        <dbReference type="ARBA" id="ARBA00022475"/>
    </source>
</evidence>
<dbReference type="EMBL" id="AZFF01000021">
    <property type="protein sequence ID" value="KRL53330.1"/>
    <property type="molecule type" value="Genomic_DNA"/>
</dbReference>
<dbReference type="eggNOG" id="COG3638">
    <property type="taxonomic scope" value="Bacteria"/>
</dbReference>
<dbReference type="SUPFAM" id="SSF52540">
    <property type="entry name" value="P-loop containing nucleoside triphosphate hydrolases"/>
    <property type="match status" value="1"/>
</dbReference>
<accession>A0A0R1RGB9</accession>
<dbReference type="SMART" id="SM00382">
    <property type="entry name" value="AAA"/>
    <property type="match status" value="1"/>
</dbReference>
<dbReference type="STRING" id="1114972.FD35_GL001325"/>
<dbReference type="Gene3D" id="3.40.50.300">
    <property type="entry name" value="P-loop containing nucleotide triphosphate hydrolases"/>
    <property type="match status" value="1"/>
</dbReference>
<protein>
    <submittedName>
        <fullName evidence="9">Alkylphosphonate ABC superfamily ATP binding cassette transporter</fullName>
    </submittedName>
</protein>
<dbReference type="Proteomes" id="UP000051999">
    <property type="component" value="Unassembled WGS sequence"/>
</dbReference>
<dbReference type="PROSITE" id="PS50893">
    <property type="entry name" value="ABC_TRANSPORTER_2"/>
    <property type="match status" value="1"/>
</dbReference>
<dbReference type="InterPro" id="IPR027417">
    <property type="entry name" value="P-loop_NTPase"/>
</dbReference>
<dbReference type="PANTHER" id="PTHR43166:SF6">
    <property type="entry name" value="PHOSPHONATES IMPORT ATP-BINDING PROTEIN PHNC"/>
    <property type="match status" value="1"/>
</dbReference>
<dbReference type="GO" id="GO:0005524">
    <property type="term" value="F:ATP binding"/>
    <property type="evidence" value="ECO:0007669"/>
    <property type="project" value="UniProtKB-KW"/>
</dbReference>
<dbReference type="PATRIC" id="fig|1114972.6.peg.1343"/>
<evidence type="ECO:0000256" key="1">
    <source>
        <dbReference type="ARBA" id="ARBA00022448"/>
    </source>
</evidence>
<dbReference type="Pfam" id="PF00005">
    <property type="entry name" value="ABC_tran"/>
    <property type="match status" value="1"/>
</dbReference>
<keyword evidence="1" id="KW-0813">Transport</keyword>
<evidence type="ECO:0000313" key="10">
    <source>
        <dbReference type="Proteomes" id="UP000051999"/>
    </source>
</evidence>
<comment type="caution">
    <text evidence="9">The sequence shown here is derived from an EMBL/GenBank/DDBJ whole genome shotgun (WGS) entry which is preliminary data.</text>
</comment>
<dbReference type="NCBIfam" id="TIGR02315">
    <property type="entry name" value="ABC_phnC"/>
    <property type="match status" value="1"/>
</dbReference>
<keyword evidence="4" id="KW-0067">ATP-binding</keyword>
<dbReference type="OrthoDB" id="9802264at2"/>
<keyword evidence="10" id="KW-1185">Reference proteome</keyword>
<feature type="domain" description="ABC transporter" evidence="8">
    <location>
        <begin position="12"/>
        <end position="256"/>
    </location>
</feature>
<dbReference type="InterPro" id="IPR003593">
    <property type="entry name" value="AAA+_ATPase"/>
</dbReference>
<evidence type="ECO:0000256" key="6">
    <source>
        <dbReference type="ARBA" id="ARBA00022967"/>
    </source>
</evidence>
<evidence type="ECO:0000259" key="8">
    <source>
        <dbReference type="PROSITE" id="PS50893"/>
    </source>
</evidence>
<organism evidence="9 10">
    <name type="scientific">Furfurilactobacillus rossiae DSM 15814</name>
    <dbReference type="NCBI Taxonomy" id="1114972"/>
    <lineage>
        <taxon>Bacteria</taxon>
        <taxon>Bacillati</taxon>
        <taxon>Bacillota</taxon>
        <taxon>Bacilli</taxon>
        <taxon>Lactobacillales</taxon>
        <taxon>Lactobacillaceae</taxon>
        <taxon>Furfurilactobacillus</taxon>
    </lineage>
</organism>
<dbReference type="PANTHER" id="PTHR43166">
    <property type="entry name" value="AMINO ACID IMPORT ATP-BINDING PROTEIN"/>
    <property type="match status" value="1"/>
</dbReference>
<keyword evidence="3" id="KW-0547">Nucleotide-binding</keyword>
<dbReference type="InterPro" id="IPR012693">
    <property type="entry name" value="ABC_transpr_PhnC"/>
</dbReference>
<reference evidence="9 10" key="1">
    <citation type="journal article" date="2015" name="Genome Announc.">
        <title>Expanding the biotechnology potential of lactobacilli through comparative genomics of 213 strains and associated genera.</title>
        <authorList>
            <person name="Sun Z."/>
            <person name="Harris H.M."/>
            <person name="McCann A."/>
            <person name="Guo C."/>
            <person name="Argimon S."/>
            <person name="Zhang W."/>
            <person name="Yang X."/>
            <person name="Jeffery I.B."/>
            <person name="Cooney J.C."/>
            <person name="Kagawa T.F."/>
            <person name="Liu W."/>
            <person name="Song Y."/>
            <person name="Salvetti E."/>
            <person name="Wrobel A."/>
            <person name="Rasinkangas P."/>
            <person name="Parkhill J."/>
            <person name="Rea M.C."/>
            <person name="O'Sullivan O."/>
            <person name="Ritari J."/>
            <person name="Douillard F.P."/>
            <person name="Paul Ross R."/>
            <person name="Yang R."/>
            <person name="Briner A.E."/>
            <person name="Felis G.E."/>
            <person name="de Vos W.M."/>
            <person name="Barrangou R."/>
            <person name="Klaenhammer T.R."/>
            <person name="Caufield P.W."/>
            <person name="Cui Y."/>
            <person name="Zhang H."/>
            <person name="O'Toole P.W."/>
        </authorList>
    </citation>
    <scope>NUCLEOTIDE SEQUENCE [LARGE SCALE GENOMIC DNA]</scope>
    <source>
        <strain evidence="9 10">DSM 15814</strain>
    </source>
</reference>
<dbReference type="GO" id="GO:0016887">
    <property type="term" value="F:ATP hydrolysis activity"/>
    <property type="evidence" value="ECO:0007669"/>
    <property type="project" value="InterPro"/>
</dbReference>